<comment type="caution">
    <text evidence="2">The sequence shown here is derived from an EMBL/GenBank/DDBJ whole genome shotgun (WGS) entry which is preliminary data.</text>
</comment>
<dbReference type="EMBL" id="JAQMWT010000318">
    <property type="protein sequence ID" value="KAJ8605019.1"/>
    <property type="molecule type" value="Genomic_DNA"/>
</dbReference>
<dbReference type="AlphaFoldDB" id="A0AAD7UFT9"/>
<proteinExistence type="predicted"/>
<feature type="compositionally biased region" description="Basic residues" evidence="1">
    <location>
        <begin position="165"/>
        <end position="174"/>
    </location>
</feature>
<feature type="region of interest" description="Disordered" evidence="1">
    <location>
        <begin position="460"/>
        <end position="489"/>
    </location>
</feature>
<feature type="region of interest" description="Disordered" evidence="1">
    <location>
        <begin position="122"/>
        <end position="204"/>
    </location>
</feature>
<organism evidence="2 3">
    <name type="scientific">Chrysophaeum taylorii</name>
    <dbReference type="NCBI Taxonomy" id="2483200"/>
    <lineage>
        <taxon>Eukaryota</taxon>
        <taxon>Sar</taxon>
        <taxon>Stramenopiles</taxon>
        <taxon>Ochrophyta</taxon>
        <taxon>Pelagophyceae</taxon>
        <taxon>Pelagomonadales</taxon>
        <taxon>Pelagomonadaceae</taxon>
        <taxon>Chrysophaeum</taxon>
    </lineage>
</organism>
<dbReference type="Proteomes" id="UP001230188">
    <property type="component" value="Unassembled WGS sequence"/>
</dbReference>
<evidence type="ECO:0000313" key="3">
    <source>
        <dbReference type="Proteomes" id="UP001230188"/>
    </source>
</evidence>
<sequence length="489" mass="53304">MVSEDEGHFAIKWPLADNAREKIYSVIIGPRDFINEADYGCQASVNFFSCACGRFSTTGLPCGCMIIAQESRAEDPASLYPRWCTNVYHSFQYEGLEPIRILDKDDVEAAYQGRLESGDLQDSVLPPCIKPKQSGRPKKHQRFEDPARAQIVKTKRGRGQEFKKMQRKTQKAKKGIISGLAGVPSQQKGSGVEDEEDEEVDKADEEAAAALAQDQLDHEKENMEAELAANSVQEDTETELDANSVGAIPTLNIGDADVIDDGASNNKARARAGKRSNNKARARAGKRPAADPPGSSLRFPKKPDAGQLRKDGDQPVSMPHVVGDAQDPAVSQEASAASSWFPTTTSAKHSAQAKLQNLIDELINEQRDSVRVVATDKNFVEHKSPSDYLAGTAKVEHRQSNTYVVVEYDDGSTADSHEWGGDRRITSEIAVGYYLPANDQPTAIGSVLYPFGKSVLVAQPPSVAPSTSRRSFRREKPDANCSTTPSLLL</sequence>
<protein>
    <recommendedName>
        <fullName evidence="4">SWIM-type domain-containing protein</fullName>
    </recommendedName>
</protein>
<gene>
    <name evidence="2" type="ORF">CTAYLR_004562</name>
</gene>
<feature type="compositionally biased region" description="Acidic residues" evidence="1">
    <location>
        <begin position="192"/>
        <end position="204"/>
    </location>
</feature>
<evidence type="ECO:0000256" key="1">
    <source>
        <dbReference type="SAM" id="MobiDB-lite"/>
    </source>
</evidence>
<feature type="compositionally biased region" description="Basic residues" evidence="1">
    <location>
        <begin position="268"/>
        <end position="286"/>
    </location>
</feature>
<accession>A0AAD7UFT9</accession>
<reference evidence="2" key="1">
    <citation type="submission" date="2023-01" db="EMBL/GenBank/DDBJ databases">
        <title>Metagenome sequencing of chrysophaentin producing Chrysophaeum taylorii.</title>
        <authorList>
            <person name="Davison J."/>
            <person name="Bewley C."/>
        </authorList>
    </citation>
    <scope>NUCLEOTIDE SEQUENCE</scope>
    <source>
        <strain evidence="2">NIES-1699</strain>
    </source>
</reference>
<name>A0AAD7UFT9_9STRA</name>
<keyword evidence="3" id="KW-1185">Reference proteome</keyword>
<feature type="region of interest" description="Disordered" evidence="1">
    <location>
        <begin position="255"/>
        <end position="338"/>
    </location>
</feature>
<feature type="compositionally biased region" description="Polar residues" evidence="1">
    <location>
        <begin position="480"/>
        <end position="489"/>
    </location>
</feature>
<feature type="compositionally biased region" description="Basic and acidic residues" evidence="1">
    <location>
        <begin position="301"/>
        <end position="313"/>
    </location>
</feature>
<evidence type="ECO:0000313" key="2">
    <source>
        <dbReference type="EMBL" id="KAJ8605019.1"/>
    </source>
</evidence>
<evidence type="ECO:0008006" key="4">
    <source>
        <dbReference type="Google" id="ProtNLM"/>
    </source>
</evidence>